<evidence type="ECO:0000313" key="6">
    <source>
        <dbReference type="EMBL" id="VEA99447.1"/>
    </source>
</evidence>
<reference evidence="6 7" key="1">
    <citation type="submission" date="2018-12" db="EMBL/GenBank/DDBJ databases">
        <authorList>
            <consortium name="Pathogen Informatics"/>
        </authorList>
    </citation>
    <scope>NUCLEOTIDE SEQUENCE [LARGE SCALE GENOMIC DNA]</scope>
    <source>
        <strain evidence="6 7">NCTC13635</strain>
    </source>
</reference>
<dbReference type="GO" id="GO:0022857">
    <property type="term" value="F:transmembrane transporter activity"/>
    <property type="evidence" value="ECO:0007669"/>
    <property type="project" value="InterPro"/>
</dbReference>
<protein>
    <submittedName>
        <fullName evidence="6">Putative tartrate:succinate antiporter</fullName>
    </submittedName>
</protein>
<feature type="transmembrane region" description="Helical" evidence="5">
    <location>
        <begin position="24"/>
        <end position="43"/>
    </location>
</feature>
<evidence type="ECO:0000256" key="2">
    <source>
        <dbReference type="ARBA" id="ARBA00022692"/>
    </source>
</evidence>
<evidence type="ECO:0000256" key="3">
    <source>
        <dbReference type="ARBA" id="ARBA00022989"/>
    </source>
</evidence>
<comment type="subcellular location">
    <subcellularLocation>
        <location evidence="1">Membrane</location>
        <topology evidence="1">Multi-pass membrane protein</topology>
    </subcellularLocation>
</comment>
<keyword evidence="3 5" id="KW-1133">Transmembrane helix</keyword>
<evidence type="ECO:0000256" key="4">
    <source>
        <dbReference type="ARBA" id="ARBA00023136"/>
    </source>
</evidence>
<dbReference type="AlphaFoldDB" id="A0A3S4HMU8"/>
<dbReference type="EMBL" id="LR134162">
    <property type="protein sequence ID" value="VEA99447.1"/>
    <property type="molecule type" value="Genomic_DNA"/>
</dbReference>
<name>A0A3S4HMU8_KLEPN</name>
<dbReference type="InterPro" id="IPR001898">
    <property type="entry name" value="SLC13A/DASS"/>
</dbReference>
<dbReference type="Pfam" id="PF00939">
    <property type="entry name" value="Na_sulph_symp"/>
    <property type="match status" value="1"/>
</dbReference>
<gene>
    <name evidence="6" type="primary">citT_1</name>
    <name evidence="6" type="ORF">NCTC13635_00561</name>
</gene>
<keyword evidence="2 5" id="KW-0812">Transmembrane</keyword>
<accession>A0A3S4HMU8</accession>
<dbReference type="GO" id="GO:0016020">
    <property type="term" value="C:membrane"/>
    <property type="evidence" value="ECO:0007669"/>
    <property type="project" value="UniProtKB-SubCell"/>
</dbReference>
<evidence type="ECO:0000256" key="5">
    <source>
        <dbReference type="SAM" id="Phobius"/>
    </source>
</evidence>
<organism evidence="6 7">
    <name type="scientific">Klebsiella pneumoniae</name>
    <dbReference type="NCBI Taxonomy" id="573"/>
    <lineage>
        <taxon>Bacteria</taxon>
        <taxon>Pseudomonadati</taxon>
        <taxon>Pseudomonadota</taxon>
        <taxon>Gammaproteobacteria</taxon>
        <taxon>Enterobacterales</taxon>
        <taxon>Enterobacteriaceae</taxon>
        <taxon>Klebsiella/Raoultella group</taxon>
        <taxon>Klebsiella</taxon>
        <taxon>Klebsiella pneumoniae complex</taxon>
    </lineage>
</organism>
<evidence type="ECO:0000256" key="1">
    <source>
        <dbReference type="ARBA" id="ARBA00004141"/>
    </source>
</evidence>
<proteinExistence type="predicted"/>
<feature type="transmembrane region" description="Helical" evidence="5">
    <location>
        <begin position="49"/>
        <end position="65"/>
    </location>
</feature>
<keyword evidence="4 5" id="KW-0472">Membrane</keyword>
<dbReference type="Proteomes" id="UP000282433">
    <property type="component" value="Chromosome"/>
</dbReference>
<evidence type="ECO:0000313" key="7">
    <source>
        <dbReference type="Proteomes" id="UP000282433"/>
    </source>
</evidence>
<sequence>MKEKKTTIPPAGAVKQRLANKKPLLMMALPIIVAVLLLFVPVPEGLPPYAWHYFAIFVGVIVGLIF</sequence>